<evidence type="ECO:0000256" key="2">
    <source>
        <dbReference type="ARBA" id="ARBA00023157"/>
    </source>
</evidence>
<dbReference type="EMBL" id="OU015566">
    <property type="protein sequence ID" value="CAG5108252.1"/>
    <property type="molecule type" value="Genomic_DNA"/>
</dbReference>
<dbReference type="InterPro" id="IPR013111">
    <property type="entry name" value="EGF_extracell"/>
</dbReference>
<feature type="domain" description="EGF-like" evidence="6">
    <location>
        <begin position="660"/>
        <end position="702"/>
    </location>
</feature>
<dbReference type="InterPro" id="IPR000742">
    <property type="entry name" value="EGF"/>
</dbReference>
<dbReference type="PROSITE" id="PS00022">
    <property type="entry name" value="EGF_1"/>
    <property type="match status" value="2"/>
</dbReference>
<dbReference type="Pfam" id="PF00008">
    <property type="entry name" value="EGF"/>
    <property type="match status" value="1"/>
</dbReference>
<evidence type="ECO:0000313" key="8">
    <source>
        <dbReference type="Proteomes" id="UP001158576"/>
    </source>
</evidence>
<dbReference type="PROSITE" id="PS50026">
    <property type="entry name" value="EGF_3"/>
    <property type="match status" value="3"/>
</dbReference>
<dbReference type="SUPFAM" id="SSF57196">
    <property type="entry name" value="EGF/Laminin"/>
    <property type="match status" value="1"/>
</dbReference>
<evidence type="ECO:0000256" key="1">
    <source>
        <dbReference type="ARBA" id="ARBA00022536"/>
    </source>
</evidence>
<feature type="domain" description="EGF-like" evidence="6">
    <location>
        <begin position="261"/>
        <end position="292"/>
    </location>
</feature>
<proteinExistence type="predicted"/>
<dbReference type="Gene3D" id="2.170.300.10">
    <property type="entry name" value="Tie2 ligand-binding domain superfamily"/>
    <property type="match status" value="3"/>
</dbReference>
<keyword evidence="2 3" id="KW-1015">Disulfide bond</keyword>
<evidence type="ECO:0000256" key="5">
    <source>
        <dbReference type="SAM" id="Phobius"/>
    </source>
</evidence>
<reference evidence="7 8" key="1">
    <citation type="submission" date="2021-04" db="EMBL/GenBank/DDBJ databases">
        <authorList>
            <person name="Bliznina A."/>
        </authorList>
    </citation>
    <scope>NUCLEOTIDE SEQUENCE [LARGE SCALE GENOMIC DNA]</scope>
</reference>
<dbReference type="SMART" id="SM00181">
    <property type="entry name" value="EGF"/>
    <property type="match status" value="9"/>
</dbReference>
<sequence>MKFSGLKIVSTKKETPLIDRENGEVIINCISDFPDSPEMNTAPGPFSIKANADGNLENQLGTELGPAQISAFIGAQPVGDNNRLGKQMRMNRGNWRIGVFVCSNPTLDPRAKVEGIVMSESASLRPLRFTPRLRLGDPSAILEVELTEENSNRDQENIRWGHTIVCDPLDTSPTMQLLCNFPIPETFNQEDSTGLTHTIDDVGTRSGGQWITWFDDERINGPIDQIWDEAIMAPVVQKCPEGTWGLPNGVDGNELAPGSCENECPPCRNGGVCNEDLGECVCPPGFTGETCEEFCPQFRWGQNCELFCDQNAFNFFPCRGKVFCLFHPYGCSCMTGFRGLDCRRGCGDGTFGADCAQECHCAEGGCNSQTGICNQGNCAPGWTGPNCQQPCEDGFYGEFCAETCGFCEGGEPCDKETGECQVCEIGFQARLCQDECELNSWGLHCIYECHCDGDIQCDQATGSCPGICAAGWSGPSCNSTCPAGQYGNNCQEFCGFCENDEGCSQIDGACERCEVGFQPPLCVEVCDFGKWGDQCEQDCHCAVGECDLITGICDSKLGGNEYGCAPGWLGENCQEPCPSGMCGHNCETHCGACASGTCETTDCSCNGPCVPLWSGEFCEIGRLCQPGVSPCVNNATCRQTPGTEIRECICVFPWEGEFCNRGGCKLQPCQNFGRCQDLEELDEFGKDYECICPMNYNGTNCEFYSGPAIGVTLGIIFSIFVTLLVMSTMTTMMLRRRNQNYISTSIGNSPEAMKKGRPLMIPRNDGILLSDQKSGMHDPYRNSNRASRSRIQRLPPMYDGDPVEDFEWHDKAKRAAEKIENSRDLGAQRIRQIIENEFNT</sequence>
<dbReference type="Gene3D" id="2.10.25.10">
    <property type="entry name" value="Laminin"/>
    <property type="match status" value="1"/>
</dbReference>
<dbReference type="PANTHER" id="PTHR24043">
    <property type="entry name" value="SCAVENGER RECEPTOR CLASS F"/>
    <property type="match status" value="1"/>
</dbReference>
<keyword evidence="8" id="KW-1185">Reference proteome</keyword>
<organism evidence="7 8">
    <name type="scientific">Oikopleura dioica</name>
    <name type="common">Tunicate</name>
    <dbReference type="NCBI Taxonomy" id="34765"/>
    <lineage>
        <taxon>Eukaryota</taxon>
        <taxon>Metazoa</taxon>
        <taxon>Chordata</taxon>
        <taxon>Tunicata</taxon>
        <taxon>Appendicularia</taxon>
        <taxon>Copelata</taxon>
        <taxon>Oikopleuridae</taxon>
        <taxon>Oikopleura</taxon>
    </lineage>
</organism>
<dbReference type="InterPro" id="IPR042635">
    <property type="entry name" value="MEGF10/SREC1/2-like"/>
</dbReference>
<accession>A0ABN7SVJ9</accession>
<evidence type="ECO:0000313" key="7">
    <source>
        <dbReference type="EMBL" id="CAG5108252.1"/>
    </source>
</evidence>
<dbReference type="Pfam" id="PF07974">
    <property type="entry name" value="EGF_2"/>
    <property type="match status" value="1"/>
</dbReference>
<evidence type="ECO:0000256" key="4">
    <source>
        <dbReference type="SAM" id="MobiDB-lite"/>
    </source>
</evidence>
<feature type="disulfide bond" evidence="3">
    <location>
        <begin position="631"/>
        <end position="648"/>
    </location>
</feature>
<dbReference type="Proteomes" id="UP001158576">
    <property type="component" value="Chromosome 1"/>
</dbReference>
<keyword evidence="5" id="KW-1133">Transmembrane helix</keyword>
<feature type="region of interest" description="Disordered" evidence="4">
    <location>
        <begin position="771"/>
        <end position="795"/>
    </location>
</feature>
<feature type="domain" description="EGF-like" evidence="6">
    <location>
        <begin position="620"/>
        <end position="657"/>
    </location>
</feature>
<gene>
    <name evidence="7" type="ORF">OKIOD_LOCUS12472</name>
</gene>
<comment type="caution">
    <text evidence="3">Lacks conserved residue(s) required for the propagation of feature annotation.</text>
</comment>
<feature type="transmembrane region" description="Helical" evidence="5">
    <location>
        <begin position="703"/>
        <end position="726"/>
    </location>
</feature>
<feature type="disulfide bond" evidence="3">
    <location>
        <begin position="692"/>
        <end position="701"/>
    </location>
</feature>
<feature type="disulfide bond" evidence="3">
    <location>
        <begin position="282"/>
        <end position="291"/>
    </location>
</feature>
<keyword evidence="5" id="KW-0472">Membrane</keyword>
<name>A0ABN7SVJ9_OIKDI</name>
<protein>
    <submittedName>
        <fullName evidence="7">Oidioi.mRNA.OKI2018_I69.chr1.g3707.t1.cds</fullName>
    </submittedName>
</protein>
<dbReference type="PANTHER" id="PTHR24043:SF8">
    <property type="entry name" value="EGF-LIKE DOMAIN-CONTAINING PROTEIN"/>
    <property type="match status" value="1"/>
</dbReference>
<evidence type="ECO:0000256" key="3">
    <source>
        <dbReference type="PROSITE-ProRule" id="PRU00076"/>
    </source>
</evidence>
<evidence type="ECO:0000259" key="6">
    <source>
        <dbReference type="PROSITE" id="PS50026"/>
    </source>
</evidence>
<keyword evidence="1 3" id="KW-0245">EGF-like domain</keyword>
<dbReference type="CDD" id="cd00054">
    <property type="entry name" value="EGF_CA"/>
    <property type="match status" value="1"/>
</dbReference>
<keyword evidence="5" id="KW-0812">Transmembrane</keyword>